<dbReference type="HOGENOM" id="CLU_016455_5_2_0"/>
<keyword evidence="6" id="KW-1185">Reference proteome</keyword>
<evidence type="ECO:0000259" key="3">
    <source>
        <dbReference type="Pfam" id="PF03816"/>
    </source>
</evidence>
<gene>
    <name evidence="5" type="ORF">JonanDRAFT_0723</name>
</gene>
<dbReference type="AlphaFoldDB" id="H0UKA0"/>
<feature type="region of interest" description="Disordered" evidence="2">
    <location>
        <begin position="285"/>
        <end position="324"/>
    </location>
</feature>
<dbReference type="EMBL" id="CM001376">
    <property type="protein sequence ID" value="EHM13109.1"/>
    <property type="molecule type" value="Genomic_DNA"/>
</dbReference>
<dbReference type="InterPro" id="IPR004474">
    <property type="entry name" value="LytR_CpsA_psr"/>
</dbReference>
<feature type="domain" description="LytR/CpsA/Psr regulator C-terminal" evidence="4">
    <location>
        <begin position="342"/>
        <end position="423"/>
    </location>
</feature>
<dbReference type="Pfam" id="PF13399">
    <property type="entry name" value="LytR_C"/>
    <property type="match status" value="1"/>
</dbReference>
<dbReference type="InterPro" id="IPR050922">
    <property type="entry name" value="LytR/CpsA/Psr_CW_biosynth"/>
</dbReference>
<dbReference type="Gene3D" id="3.40.630.190">
    <property type="entry name" value="LCP protein"/>
    <property type="match status" value="1"/>
</dbReference>
<evidence type="ECO:0000259" key="4">
    <source>
        <dbReference type="Pfam" id="PF13399"/>
    </source>
</evidence>
<name>H0UKA0_9BACT</name>
<sequence length="437" mass="47852">MKRWFLVLLVILLAVAAAALGVVARLYKLAHVDVSDLKQHLKIEQLMGSANFLIVGIDQLDRIHRSDAILLVKVNLDKKTVKAMSIPRDTRVQLGRHGIQKINAAYAFGGIELLKDTVTNLTGVPINHTVILNYESFPQLIDAIGGVDIDVPKKMVYTDRAQGLYINFMPGMQHMDGEAALKFCRFRKDALGDEGRMKRQQQFIKAALAKVKSPAVIVRLPDIALSAMKFIKTDLPTETALQLALYMKDLDANRIELFTMPGVAAYIKNLSYWIPDLQKASIKFSDTPEEEPAQAAGKAPDGQQPAVQNPGQEGAAAAGQPSPEDVAKLEELRKTMTKPLGVLNGAGQAGISRKTATLLERLGLSVGYTGNAKHYGYQFSVVHYPKGPKPKEAVLLASLCKIPDNLVIGTSVPQLSLVLGKDYEKIYGILEKLPIKR</sequence>
<evidence type="ECO:0000256" key="2">
    <source>
        <dbReference type="SAM" id="MobiDB-lite"/>
    </source>
</evidence>
<dbReference type="Proteomes" id="UP000003806">
    <property type="component" value="Chromosome"/>
</dbReference>
<organism evidence="5 6">
    <name type="scientific">Jonquetella anthropi DSM 22815</name>
    <dbReference type="NCBI Taxonomy" id="885272"/>
    <lineage>
        <taxon>Bacteria</taxon>
        <taxon>Thermotogati</taxon>
        <taxon>Synergistota</taxon>
        <taxon>Synergistia</taxon>
        <taxon>Synergistales</taxon>
        <taxon>Dethiosulfovibrionaceae</taxon>
        <taxon>Jonquetella</taxon>
    </lineage>
</organism>
<dbReference type="PANTHER" id="PTHR33392">
    <property type="entry name" value="POLYISOPRENYL-TEICHOIC ACID--PEPTIDOGLYCAN TEICHOIC ACID TRANSFERASE TAGU"/>
    <property type="match status" value="1"/>
</dbReference>
<dbReference type="PANTHER" id="PTHR33392:SF6">
    <property type="entry name" value="POLYISOPRENYL-TEICHOIC ACID--PEPTIDOGLYCAN TEICHOIC ACID TRANSFERASE TAGU"/>
    <property type="match status" value="1"/>
</dbReference>
<comment type="similarity">
    <text evidence="1">Belongs to the LytR/CpsA/Psr (LCP) family.</text>
</comment>
<reference evidence="5 6" key="1">
    <citation type="submission" date="2011-11" db="EMBL/GenBank/DDBJ databases">
        <title>The Noncontiguous Finished genome of Jonquetella anthropi DSM 22815.</title>
        <authorList>
            <consortium name="US DOE Joint Genome Institute (JGI-PGF)"/>
            <person name="Lucas S."/>
            <person name="Copeland A."/>
            <person name="Lapidus A."/>
            <person name="Glavina del Rio T."/>
            <person name="Dalin E."/>
            <person name="Tice H."/>
            <person name="Bruce D."/>
            <person name="Goodwin L."/>
            <person name="Pitluck S."/>
            <person name="Peters L."/>
            <person name="Mikhailova N."/>
            <person name="Held B."/>
            <person name="Kyrpides N."/>
            <person name="Mavromatis K."/>
            <person name="Ivanova N."/>
            <person name="Markowitz V."/>
            <person name="Cheng J.-F."/>
            <person name="Hugenholtz P."/>
            <person name="Woyke T."/>
            <person name="Wu D."/>
            <person name="Gronow S."/>
            <person name="Wellnitz S."/>
            <person name="Brambilla E."/>
            <person name="Klenk H.-P."/>
            <person name="Eisen J.A."/>
        </authorList>
    </citation>
    <scope>NUCLEOTIDE SEQUENCE [LARGE SCALE GENOMIC DNA]</scope>
    <source>
        <strain evidence="5 6">DSM 22815</strain>
    </source>
</reference>
<evidence type="ECO:0000256" key="1">
    <source>
        <dbReference type="ARBA" id="ARBA00006068"/>
    </source>
</evidence>
<dbReference type="eggNOG" id="COG1316">
    <property type="taxonomic scope" value="Bacteria"/>
</dbReference>
<dbReference type="Pfam" id="PF03816">
    <property type="entry name" value="LytR_cpsA_psr"/>
    <property type="match status" value="1"/>
</dbReference>
<dbReference type="STRING" id="885272.JonanDRAFT_0723"/>
<evidence type="ECO:0000313" key="5">
    <source>
        <dbReference type="EMBL" id="EHM13109.1"/>
    </source>
</evidence>
<dbReference type="OrthoDB" id="305468at2"/>
<evidence type="ECO:0000313" key="6">
    <source>
        <dbReference type="Proteomes" id="UP000003806"/>
    </source>
</evidence>
<feature type="domain" description="Cell envelope-related transcriptional attenuator" evidence="3">
    <location>
        <begin position="65"/>
        <end position="212"/>
    </location>
</feature>
<proteinExistence type="inferred from homology"/>
<dbReference type="Gene3D" id="3.30.70.2390">
    <property type="match status" value="1"/>
</dbReference>
<dbReference type="RefSeq" id="WP_008521028.1">
    <property type="nucleotide sequence ID" value="NZ_CM001376.1"/>
</dbReference>
<dbReference type="NCBIfam" id="TIGR00350">
    <property type="entry name" value="lytR_cpsA_psr"/>
    <property type="match status" value="1"/>
</dbReference>
<protein>
    <submittedName>
        <fullName evidence="5">Cell envelope-related function transcriptional attenuator common domain protein</fullName>
    </submittedName>
</protein>
<dbReference type="InterPro" id="IPR027381">
    <property type="entry name" value="LytR/CpsA/Psr_C"/>
</dbReference>
<accession>H0UKA0</accession>
<feature type="compositionally biased region" description="Low complexity" evidence="2">
    <location>
        <begin position="308"/>
        <end position="323"/>
    </location>
</feature>